<dbReference type="Pfam" id="PF14462">
    <property type="entry name" value="Prok-E2_E"/>
    <property type="match status" value="1"/>
</dbReference>
<name>A0A073IY53_9RHOB</name>
<evidence type="ECO:0000313" key="3">
    <source>
        <dbReference type="Proteomes" id="UP000027746"/>
    </source>
</evidence>
<protein>
    <recommendedName>
        <fullName evidence="1">Multi-ubiquitin domain-containing protein</fullName>
    </recommendedName>
</protein>
<feature type="domain" description="Multi-ubiquitin" evidence="1">
    <location>
        <begin position="26"/>
        <end position="93"/>
    </location>
</feature>
<keyword evidence="3" id="KW-1185">Reference proteome</keyword>
<organism evidence="2 3">
    <name type="scientific">Pseudosulfitobacter pseudonitzschiae</name>
    <dbReference type="NCBI Taxonomy" id="1402135"/>
    <lineage>
        <taxon>Bacteria</taxon>
        <taxon>Pseudomonadati</taxon>
        <taxon>Pseudomonadota</taxon>
        <taxon>Alphaproteobacteria</taxon>
        <taxon>Rhodobacterales</taxon>
        <taxon>Roseobacteraceae</taxon>
        <taxon>Pseudosulfitobacter</taxon>
    </lineage>
</organism>
<accession>A0A073IY53</accession>
<dbReference type="EMBL" id="JAMD01000013">
    <property type="protein sequence ID" value="KEJ94510.1"/>
    <property type="molecule type" value="Genomic_DNA"/>
</dbReference>
<dbReference type="InterPro" id="IPR027802">
    <property type="entry name" value="Multi-ubiquitin_dom"/>
</dbReference>
<comment type="caution">
    <text evidence="2">The sequence shown here is derived from an EMBL/GenBank/DDBJ whole genome shotgun (WGS) entry which is preliminary data.</text>
</comment>
<dbReference type="Proteomes" id="UP000027746">
    <property type="component" value="Unassembled WGS sequence"/>
</dbReference>
<dbReference type="OrthoDB" id="512401at2"/>
<dbReference type="GeneID" id="68871972"/>
<evidence type="ECO:0000259" key="1">
    <source>
        <dbReference type="Pfam" id="PF14452"/>
    </source>
</evidence>
<reference evidence="2 3" key="1">
    <citation type="submission" date="2014-01" db="EMBL/GenBank/DDBJ databases">
        <title>Sulfitobacter sp. H3 (MCCC 1A00686) Genome Sequencing.</title>
        <authorList>
            <person name="Lai Q."/>
            <person name="Hong Z."/>
        </authorList>
    </citation>
    <scope>NUCLEOTIDE SEQUENCE [LARGE SCALE GENOMIC DNA]</scope>
    <source>
        <strain evidence="2 3">H3</strain>
    </source>
</reference>
<gene>
    <name evidence="2" type="ORF">SUH3_06620</name>
</gene>
<dbReference type="RefSeq" id="WP_073194481.1">
    <property type="nucleotide sequence ID" value="NZ_CP054602.1"/>
</dbReference>
<dbReference type="InterPro" id="IPR025701">
    <property type="entry name" value="UBQ-conjugat_E2_E"/>
</dbReference>
<sequence length="300" mass="33843">MSAQNDFIDLESCALEDRHEPTATRFRVRIDHDRYNIEDPKPTGRQLLALADKRPTDEYLIFLILRGGRFEEIQLDETIDLTRRGTERFLTFESSASYRLEIDGQRIEWGTKLITGLKLKELAGVDPATYALWQEVRGGEDVPINNDQIIDLSDDGLERFFTVIEQTTAGDASSGGVLPRRDKSYLASSLATFAEMSDRGQTGVILKNYPLPAGKFDADSVDILILMPSGYPDTAPDMFYCSPWMRLKASGAFPKCADVPHVFGGTNWQRWSRHNSQWRSGKDGIWTMVKRVERAIAEAA</sequence>
<evidence type="ECO:0000313" key="2">
    <source>
        <dbReference type="EMBL" id="KEJ94510.1"/>
    </source>
</evidence>
<dbReference type="AlphaFoldDB" id="A0A073IY53"/>
<feature type="domain" description="Multi-ubiquitin" evidence="1">
    <location>
        <begin position="98"/>
        <end position="162"/>
    </location>
</feature>
<proteinExistence type="predicted"/>
<dbReference type="Pfam" id="PF14452">
    <property type="entry name" value="Multi_ubiq"/>
    <property type="match status" value="2"/>
</dbReference>